<dbReference type="Pfam" id="PF00072">
    <property type="entry name" value="Response_reg"/>
    <property type="match status" value="1"/>
</dbReference>
<dbReference type="KEGG" id="dwd:DSCW_07340"/>
<reference evidence="4 5" key="1">
    <citation type="submission" date="2019-11" db="EMBL/GenBank/DDBJ databases">
        <title>Comparative genomics of hydrocarbon-degrading Desulfosarcina strains.</title>
        <authorList>
            <person name="Watanabe M."/>
            <person name="Kojima H."/>
            <person name="Fukui M."/>
        </authorList>
    </citation>
    <scope>NUCLEOTIDE SEQUENCE [LARGE SCALE GENOMIC DNA]</scope>
    <source>
        <strain evidence="4 5">PP31</strain>
    </source>
</reference>
<keyword evidence="5" id="KW-1185">Reference proteome</keyword>
<evidence type="ECO:0000259" key="3">
    <source>
        <dbReference type="PROSITE" id="PS50110"/>
    </source>
</evidence>
<name>A0A5K7ZA15_9BACT</name>
<evidence type="ECO:0000256" key="1">
    <source>
        <dbReference type="ARBA" id="ARBA00022553"/>
    </source>
</evidence>
<dbReference type="PANTHER" id="PTHR44591:SF3">
    <property type="entry name" value="RESPONSE REGULATORY DOMAIN-CONTAINING PROTEIN"/>
    <property type="match status" value="1"/>
</dbReference>
<evidence type="ECO:0000256" key="2">
    <source>
        <dbReference type="PROSITE-ProRule" id="PRU00169"/>
    </source>
</evidence>
<dbReference type="SMART" id="SM00448">
    <property type="entry name" value="REC"/>
    <property type="match status" value="1"/>
</dbReference>
<proteinExistence type="predicted"/>
<accession>A0A5K7ZA15</accession>
<dbReference type="OrthoDB" id="9786548at2"/>
<dbReference type="PANTHER" id="PTHR44591">
    <property type="entry name" value="STRESS RESPONSE REGULATOR PROTEIN 1"/>
    <property type="match status" value="1"/>
</dbReference>
<gene>
    <name evidence="4" type="ORF">DSCW_07340</name>
</gene>
<evidence type="ECO:0000313" key="5">
    <source>
        <dbReference type="Proteomes" id="UP000427769"/>
    </source>
</evidence>
<dbReference type="RefSeq" id="WP_155302436.1">
    <property type="nucleotide sequence ID" value="NZ_AP021875.1"/>
</dbReference>
<organism evidence="4 5">
    <name type="scientific">Desulfosarcina widdelii</name>
    <dbReference type="NCBI Taxonomy" id="947919"/>
    <lineage>
        <taxon>Bacteria</taxon>
        <taxon>Pseudomonadati</taxon>
        <taxon>Thermodesulfobacteriota</taxon>
        <taxon>Desulfobacteria</taxon>
        <taxon>Desulfobacterales</taxon>
        <taxon>Desulfosarcinaceae</taxon>
        <taxon>Desulfosarcina</taxon>
    </lineage>
</organism>
<evidence type="ECO:0000313" key="4">
    <source>
        <dbReference type="EMBL" id="BBO73317.1"/>
    </source>
</evidence>
<dbReference type="SUPFAM" id="SSF52172">
    <property type="entry name" value="CheY-like"/>
    <property type="match status" value="1"/>
</dbReference>
<feature type="modified residue" description="4-aspartylphosphate" evidence="2">
    <location>
        <position position="53"/>
    </location>
</feature>
<protein>
    <submittedName>
        <fullName evidence="4">Two-component system response regulator</fullName>
    </submittedName>
</protein>
<dbReference type="GO" id="GO:0000160">
    <property type="term" value="P:phosphorelay signal transduction system"/>
    <property type="evidence" value="ECO:0007669"/>
    <property type="project" value="InterPro"/>
</dbReference>
<feature type="domain" description="Response regulatory" evidence="3">
    <location>
        <begin position="4"/>
        <end position="120"/>
    </location>
</feature>
<dbReference type="EMBL" id="AP021875">
    <property type="protein sequence ID" value="BBO73317.1"/>
    <property type="molecule type" value="Genomic_DNA"/>
</dbReference>
<dbReference type="Gene3D" id="3.40.50.2300">
    <property type="match status" value="1"/>
</dbReference>
<dbReference type="InterPro" id="IPR001789">
    <property type="entry name" value="Sig_transdc_resp-reg_receiver"/>
</dbReference>
<dbReference type="AlphaFoldDB" id="A0A5K7ZA15"/>
<dbReference type="Proteomes" id="UP000427769">
    <property type="component" value="Chromosome"/>
</dbReference>
<dbReference type="InterPro" id="IPR011006">
    <property type="entry name" value="CheY-like_superfamily"/>
</dbReference>
<keyword evidence="1 2" id="KW-0597">Phosphoprotein</keyword>
<sequence length="126" mass="14070">MAYKILTVDDSKTIRMIVKKAFKPYNCELFEGENGVEGLAIAAKEMPDLIILDITMPVMTGIEMLGKLKAESALKDIPVIMLTAESGKENVMQIVKMGVKDYIVKPFKGEQLIDRAKNILKLRPVE</sequence>
<dbReference type="PROSITE" id="PS50110">
    <property type="entry name" value="RESPONSE_REGULATORY"/>
    <property type="match status" value="1"/>
</dbReference>
<dbReference type="InterPro" id="IPR050595">
    <property type="entry name" value="Bact_response_regulator"/>
</dbReference>